<proteinExistence type="predicted"/>
<dbReference type="AlphaFoldDB" id="A0A3M0CHG6"/>
<evidence type="ECO:0000256" key="1">
    <source>
        <dbReference type="SAM" id="MobiDB-lite"/>
    </source>
</evidence>
<dbReference type="Proteomes" id="UP000282007">
    <property type="component" value="Chromosome"/>
</dbReference>
<dbReference type="EMBL" id="REFS01000009">
    <property type="protein sequence ID" value="RMB09061.1"/>
    <property type="molecule type" value="Genomic_DNA"/>
</dbReference>
<feature type="region of interest" description="Disordered" evidence="1">
    <location>
        <begin position="1"/>
        <end position="20"/>
    </location>
</feature>
<gene>
    <name evidence="4" type="ORF">ATH50_3431</name>
    <name evidence="3" type="ORF">DU502_16350</name>
</gene>
<reference evidence="3 6" key="2">
    <citation type="submission" date="2018-07" db="EMBL/GenBank/DDBJ databases">
        <title>Genome sequences of Haloplanus aerogenes JCM 16430T.</title>
        <authorList>
            <person name="Kim Y.B."/>
            <person name="Roh S.W."/>
        </authorList>
    </citation>
    <scope>NUCLEOTIDE SEQUENCE [LARGE SCALE GENOMIC DNA]</scope>
    <source>
        <strain evidence="3 6">JCM 16430</strain>
    </source>
</reference>
<reference evidence="4 5" key="1">
    <citation type="journal article" date="2015" name="Stand. Genomic Sci.">
        <title>Genomic Encyclopedia of Bacterial and Archaeal Type Strains, Phase III: the genomes of soil and plant-associated and newly described type strains.</title>
        <authorList>
            <person name="Whitman W.B."/>
            <person name="Woyke T."/>
            <person name="Klenk H.P."/>
            <person name="Zhou Y."/>
            <person name="Lilburn T.G."/>
            <person name="Beck B.J."/>
            <person name="De Vos P."/>
            <person name="Vandamme P."/>
            <person name="Eisen J.A."/>
            <person name="Garrity G."/>
            <person name="Hugenholtz P."/>
            <person name="Kyrpides N.C."/>
        </authorList>
    </citation>
    <scope>NUCLEOTIDE SEQUENCE [LARGE SCALE GENOMIC DNA]</scope>
    <source>
        <strain evidence="4 5">CGMCC 1.10124</strain>
    </source>
</reference>
<accession>A0A3M0CHG6</accession>
<evidence type="ECO:0000313" key="5">
    <source>
        <dbReference type="Proteomes" id="UP000277326"/>
    </source>
</evidence>
<feature type="domain" description="Domain of unknown function" evidence="2">
    <location>
        <begin position="17"/>
        <end position="210"/>
    </location>
</feature>
<evidence type="ECO:0000313" key="6">
    <source>
        <dbReference type="Proteomes" id="UP000282007"/>
    </source>
</evidence>
<evidence type="ECO:0000313" key="3">
    <source>
        <dbReference type="EMBL" id="AZH26848.1"/>
    </source>
</evidence>
<evidence type="ECO:0000259" key="2">
    <source>
        <dbReference type="Pfam" id="PF26404"/>
    </source>
</evidence>
<protein>
    <recommendedName>
        <fullName evidence="2">Domain of unknown function domain-containing protein</fullName>
    </recommendedName>
</protein>
<dbReference type="Pfam" id="PF26404">
    <property type="entry name" value="DUF8102"/>
    <property type="match status" value="1"/>
</dbReference>
<dbReference type="EMBL" id="CP034145">
    <property type="protein sequence ID" value="AZH26848.1"/>
    <property type="molecule type" value="Genomic_DNA"/>
</dbReference>
<reference evidence="4" key="3">
    <citation type="submission" date="2018-10" db="EMBL/GenBank/DDBJ databases">
        <authorList>
            <person name="Whitman W."/>
            <person name="Huntemann M."/>
            <person name="Clum A."/>
            <person name="Pillay M."/>
            <person name="Palaniappan K."/>
            <person name="Varghese N."/>
            <person name="Mikhailova N."/>
            <person name="Stamatis D."/>
            <person name="Reddy T."/>
            <person name="Daum C."/>
            <person name="Shapiro N."/>
            <person name="Ivanova N."/>
            <person name="Kyrpides N."/>
            <person name="Woyke T."/>
        </authorList>
    </citation>
    <scope>NUCLEOTIDE SEQUENCE</scope>
    <source>
        <strain evidence="4">CGMCC 1.10124</strain>
    </source>
</reference>
<dbReference type="GeneID" id="38472890"/>
<name>A0A3M0CHG6_9EURY</name>
<dbReference type="OrthoDB" id="193906at2157"/>
<keyword evidence="6" id="KW-1185">Reference proteome</keyword>
<dbReference type="Proteomes" id="UP000277326">
    <property type="component" value="Unassembled WGS sequence"/>
</dbReference>
<sequence length="217" mass="25157">MNFDSIAKEGESRDRGILTPDDRKYLRGEKEYSSKQSEIDARYRIRKRIKNAIIDFSIILSKLTDNDREQIFKSNAPSEERKEGISAEKLDEFVKQTRFVRGIEHAIGFLYLGIVDLGWNFEEVLEAGIKNAEEKRGYVVDNVSVNIEITHSEPNFEELIQKLQRGEGLTSEEMRALIRSGELDIDMETLDRLFERMSEDISEDLDEGEIELNFDPE</sequence>
<organism evidence="4 5">
    <name type="scientific">Haloplanus aerogenes</name>
    <dbReference type="NCBI Taxonomy" id="660522"/>
    <lineage>
        <taxon>Archaea</taxon>
        <taxon>Methanobacteriati</taxon>
        <taxon>Methanobacteriota</taxon>
        <taxon>Stenosarchaea group</taxon>
        <taxon>Halobacteria</taxon>
        <taxon>Halobacteriales</taxon>
        <taxon>Haloferacaceae</taxon>
        <taxon>Haloplanus</taxon>
    </lineage>
</organism>
<evidence type="ECO:0000313" key="4">
    <source>
        <dbReference type="EMBL" id="RMB09061.1"/>
    </source>
</evidence>
<dbReference type="KEGG" id="haer:DU502_16350"/>
<dbReference type="InterPro" id="IPR058415">
    <property type="entry name" value="DUF8102"/>
</dbReference>
<dbReference type="RefSeq" id="WP_121921961.1">
    <property type="nucleotide sequence ID" value="NZ_CP034145.1"/>
</dbReference>